<reference evidence="1 2" key="1">
    <citation type="submission" date="2018-09" db="EMBL/GenBank/DDBJ databases">
        <authorList>
            <person name="Livingstone P.G."/>
            <person name="Whitworth D.E."/>
        </authorList>
    </citation>
    <scope>NUCLEOTIDE SEQUENCE [LARGE SCALE GENOMIC DNA]</scope>
    <source>
        <strain evidence="1 2">CA031B</strain>
    </source>
</reference>
<evidence type="ECO:0000313" key="2">
    <source>
        <dbReference type="Proteomes" id="UP000278907"/>
    </source>
</evidence>
<name>A0ABX9QNU5_9BACT</name>
<keyword evidence="2" id="KW-1185">Reference proteome</keyword>
<proteinExistence type="predicted"/>
<sequence>MKALVGAMGDGLEAPLDESLENGLARPRQLLRNLQRMGTVLGPPVSTVHRGHQLANERTCSTFLEHTLRHLPEEFHVLSLDALLWSGVKREETKNELKLRRLSLGEALQQHDEQWPLPWLAKFRCALFDHPLSQGNERPEQIGASAQLQEALLLCALLLCCSVFAGFCL</sequence>
<evidence type="ECO:0000313" key="1">
    <source>
        <dbReference type="EMBL" id="RKI12650.1"/>
    </source>
</evidence>
<organism evidence="1 2">
    <name type="scientific">Corallococcus praedator</name>
    <dbReference type="NCBI Taxonomy" id="2316724"/>
    <lineage>
        <taxon>Bacteria</taxon>
        <taxon>Pseudomonadati</taxon>
        <taxon>Myxococcota</taxon>
        <taxon>Myxococcia</taxon>
        <taxon>Myxococcales</taxon>
        <taxon>Cystobacterineae</taxon>
        <taxon>Myxococcaceae</taxon>
        <taxon>Corallococcus</taxon>
    </lineage>
</organism>
<protein>
    <submittedName>
        <fullName evidence="1">Uncharacterized protein</fullName>
    </submittedName>
</protein>
<gene>
    <name evidence="1" type="ORF">D7Y13_08910</name>
</gene>
<comment type="caution">
    <text evidence="1">The sequence shown here is derived from an EMBL/GenBank/DDBJ whole genome shotgun (WGS) entry which is preliminary data.</text>
</comment>
<accession>A0ABX9QNU5</accession>
<dbReference type="EMBL" id="RAWI01000047">
    <property type="protein sequence ID" value="RKI12650.1"/>
    <property type="molecule type" value="Genomic_DNA"/>
</dbReference>
<dbReference type="Proteomes" id="UP000278907">
    <property type="component" value="Unassembled WGS sequence"/>
</dbReference>